<dbReference type="Proteomes" id="UP000031057">
    <property type="component" value="Unassembled WGS sequence"/>
</dbReference>
<dbReference type="OrthoDB" id="2613214at2"/>
<sequence length="119" mass="13628">MTVTVVSLLKRKAGTSREEFRTYYESNHRLIGEKVLSGYATRYVRRFLEPADGIDQDQDFDVILEIDFPDEATRKACFAAIGEPATLAMIVEDEEKLFDRSRMRTFNVTQSQSDMPPLA</sequence>
<dbReference type="STRING" id="1348853.LK12_18490"/>
<keyword evidence="3" id="KW-1185">Reference proteome</keyword>
<protein>
    <recommendedName>
        <fullName evidence="1">EthD domain-containing protein</fullName>
    </recommendedName>
</protein>
<dbReference type="Pfam" id="PF07110">
    <property type="entry name" value="EthD"/>
    <property type="match status" value="1"/>
</dbReference>
<organism evidence="2 3">
    <name type="scientific">Novosphingobium malaysiense</name>
    <dbReference type="NCBI Taxonomy" id="1348853"/>
    <lineage>
        <taxon>Bacteria</taxon>
        <taxon>Pseudomonadati</taxon>
        <taxon>Pseudomonadota</taxon>
        <taxon>Alphaproteobacteria</taxon>
        <taxon>Sphingomonadales</taxon>
        <taxon>Sphingomonadaceae</taxon>
        <taxon>Novosphingobium</taxon>
    </lineage>
</organism>
<proteinExistence type="predicted"/>
<evidence type="ECO:0000259" key="1">
    <source>
        <dbReference type="Pfam" id="PF07110"/>
    </source>
</evidence>
<dbReference type="InterPro" id="IPR011008">
    <property type="entry name" value="Dimeric_a/b-barrel"/>
</dbReference>
<dbReference type="GO" id="GO:0016491">
    <property type="term" value="F:oxidoreductase activity"/>
    <property type="evidence" value="ECO:0007669"/>
    <property type="project" value="InterPro"/>
</dbReference>
<dbReference type="RefSeq" id="WP_039287373.1">
    <property type="nucleotide sequence ID" value="NZ_JTDI01000006.1"/>
</dbReference>
<dbReference type="Gene3D" id="3.30.70.100">
    <property type="match status" value="1"/>
</dbReference>
<gene>
    <name evidence="2" type="ORF">LK12_18490</name>
</gene>
<dbReference type="EMBL" id="JTDI01000006">
    <property type="protein sequence ID" value="KHK89895.1"/>
    <property type="molecule type" value="Genomic_DNA"/>
</dbReference>
<dbReference type="InterPro" id="IPR009799">
    <property type="entry name" value="EthD_dom"/>
</dbReference>
<name>A0A0B1ZKT1_9SPHN</name>
<feature type="domain" description="EthD" evidence="1">
    <location>
        <begin position="12"/>
        <end position="101"/>
    </location>
</feature>
<dbReference type="AlphaFoldDB" id="A0A0B1ZKT1"/>
<accession>A0A0B1ZKT1</accession>
<evidence type="ECO:0000313" key="3">
    <source>
        <dbReference type="Proteomes" id="UP000031057"/>
    </source>
</evidence>
<evidence type="ECO:0000313" key="2">
    <source>
        <dbReference type="EMBL" id="KHK89895.1"/>
    </source>
</evidence>
<dbReference type="SUPFAM" id="SSF54909">
    <property type="entry name" value="Dimeric alpha+beta barrel"/>
    <property type="match status" value="1"/>
</dbReference>
<comment type="caution">
    <text evidence="2">The sequence shown here is derived from an EMBL/GenBank/DDBJ whole genome shotgun (WGS) entry which is preliminary data.</text>
</comment>
<reference evidence="2 3" key="1">
    <citation type="submission" date="2014-10" db="EMBL/GenBank/DDBJ databases">
        <title>Genome sequence of Novosphingobium malaysiense MUSC 273(T).</title>
        <authorList>
            <person name="Lee L.-H."/>
        </authorList>
    </citation>
    <scope>NUCLEOTIDE SEQUENCE [LARGE SCALE GENOMIC DNA]</scope>
    <source>
        <strain evidence="2 3">MUSC 273</strain>
    </source>
</reference>